<reference evidence="15" key="2">
    <citation type="submission" date="2025-09" db="UniProtKB">
        <authorList>
            <consortium name="Ensembl"/>
        </authorList>
    </citation>
    <scope>IDENTIFICATION</scope>
</reference>
<dbReference type="GO" id="GO:1904888">
    <property type="term" value="P:cranial skeletal system development"/>
    <property type="evidence" value="ECO:0007669"/>
    <property type="project" value="Ensembl"/>
</dbReference>
<dbReference type="GO" id="GO:0035869">
    <property type="term" value="C:ciliary transition zone"/>
    <property type="evidence" value="ECO:0007669"/>
    <property type="project" value="Ensembl"/>
</dbReference>
<keyword evidence="6" id="KW-0963">Cytoplasm</keyword>
<dbReference type="OMA" id="PSMHHET"/>
<dbReference type="GO" id="GO:0036064">
    <property type="term" value="C:ciliary basal body"/>
    <property type="evidence" value="ECO:0007669"/>
    <property type="project" value="Ensembl"/>
</dbReference>
<dbReference type="InterPro" id="IPR027417">
    <property type="entry name" value="P-loop_NTPase"/>
</dbReference>
<dbReference type="Ensembl" id="ENSSMRT00000008576.1">
    <property type="protein sequence ID" value="ENSSMRP00000007329.1"/>
    <property type="gene ID" value="ENSSMRG00000005884.1"/>
</dbReference>
<keyword evidence="9" id="KW-0653">Protein transport</keyword>
<keyword evidence="12" id="KW-0206">Cytoskeleton</keyword>
<accession>A0A8D0BG05</accession>
<dbReference type="GeneTree" id="ENSGT00390000006521"/>
<dbReference type="AlphaFoldDB" id="A0A8D0BG05"/>
<evidence type="ECO:0000313" key="16">
    <source>
        <dbReference type="Proteomes" id="UP000694421"/>
    </source>
</evidence>
<dbReference type="GO" id="GO:0007224">
    <property type="term" value="P:smoothened signaling pathway"/>
    <property type="evidence" value="ECO:0007669"/>
    <property type="project" value="Ensembl"/>
</dbReference>
<keyword evidence="4" id="KW-0813">Transport</keyword>
<keyword evidence="11" id="KW-0342">GTP-binding</keyword>
<dbReference type="PANTHER" id="PTHR14983:SF1">
    <property type="entry name" value="CILIOGENESIS AND PLANAR POLARITY EFFECTOR 2"/>
    <property type="match status" value="1"/>
</dbReference>
<keyword evidence="13" id="KW-0966">Cell projection</keyword>
<dbReference type="Proteomes" id="UP000694421">
    <property type="component" value="Unplaced"/>
</dbReference>
<dbReference type="GO" id="GO:0008589">
    <property type="term" value="P:regulation of smoothened signaling pathway"/>
    <property type="evidence" value="ECO:0007669"/>
    <property type="project" value="Ensembl"/>
</dbReference>
<dbReference type="GO" id="GO:0021904">
    <property type="term" value="P:dorsal/ventral neural tube patterning"/>
    <property type="evidence" value="ECO:0007669"/>
    <property type="project" value="Ensembl"/>
</dbReference>
<dbReference type="InterPro" id="IPR001806">
    <property type="entry name" value="Small_GTPase"/>
</dbReference>
<organism evidence="15 16">
    <name type="scientific">Salvator merianae</name>
    <name type="common">Argentine black and white tegu</name>
    <name type="synonym">Tupinambis merianae</name>
    <dbReference type="NCBI Taxonomy" id="96440"/>
    <lineage>
        <taxon>Eukaryota</taxon>
        <taxon>Metazoa</taxon>
        <taxon>Chordata</taxon>
        <taxon>Craniata</taxon>
        <taxon>Vertebrata</taxon>
        <taxon>Euteleostomi</taxon>
        <taxon>Lepidosauria</taxon>
        <taxon>Squamata</taxon>
        <taxon>Bifurcata</taxon>
        <taxon>Unidentata</taxon>
        <taxon>Episquamata</taxon>
        <taxon>Laterata</taxon>
        <taxon>Teiioidea</taxon>
        <taxon>Teiidae</taxon>
        <taxon>Salvator</taxon>
    </lineage>
</organism>
<keyword evidence="10" id="KW-0969">Cilium</keyword>
<dbReference type="GO" id="GO:0016485">
    <property type="term" value="P:protein processing"/>
    <property type="evidence" value="ECO:0007669"/>
    <property type="project" value="Ensembl"/>
</dbReference>
<dbReference type="GO" id="GO:0005814">
    <property type="term" value="C:centriole"/>
    <property type="evidence" value="ECO:0007669"/>
    <property type="project" value="Ensembl"/>
</dbReference>
<dbReference type="PANTHER" id="PTHR14983">
    <property type="entry name" value="CILIOGENESIS AND PLANAR POLARITY EFFECTOR 2"/>
    <property type="match status" value="1"/>
</dbReference>
<reference evidence="15" key="1">
    <citation type="submission" date="2025-08" db="UniProtKB">
        <authorList>
            <consortium name="Ensembl"/>
        </authorList>
    </citation>
    <scope>IDENTIFICATION</scope>
</reference>
<evidence type="ECO:0000256" key="8">
    <source>
        <dbReference type="ARBA" id="ARBA00022794"/>
    </source>
</evidence>
<evidence type="ECO:0000256" key="1">
    <source>
        <dbReference type="ARBA" id="ARBA00004120"/>
    </source>
</evidence>
<evidence type="ECO:0000256" key="14">
    <source>
        <dbReference type="ARBA" id="ARBA00030243"/>
    </source>
</evidence>
<dbReference type="GO" id="GO:0015031">
    <property type="term" value="P:protein transport"/>
    <property type="evidence" value="ECO:0007669"/>
    <property type="project" value="UniProtKB-KW"/>
</dbReference>
<evidence type="ECO:0000256" key="2">
    <source>
        <dbReference type="ARBA" id="ARBA00006270"/>
    </source>
</evidence>
<dbReference type="SUPFAM" id="SSF52540">
    <property type="entry name" value="P-loop containing nucleoside triphosphate hydrolases"/>
    <property type="match status" value="1"/>
</dbReference>
<evidence type="ECO:0000256" key="10">
    <source>
        <dbReference type="ARBA" id="ARBA00023069"/>
    </source>
</evidence>
<protein>
    <recommendedName>
        <fullName evidence="3">Ciliogenesis and planar polarity effector 2</fullName>
    </recommendedName>
    <alternativeName>
        <fullName evidence="14">REM2- and Rab-like small GTPase 1</fullName>
    </alternativeName>
</protein>
<dbReference type="GO" id="GO:0097546">
    <property type="term" value="C:ciliary base"/>
    <property type="evidence" value="ECO:0007669"/>
    <property type="project" value="Ensembl"/>
</dbReference>
<keyword evidence="5" id="KW-0268">Exocytosis</keyword>
<keyword evidence="16" id="KW-1185">Reference proteome</keyword>
<evidence type="ECO:0000256" key="11">
    <source>
        <dbReference type="ARBA" id="ARBA00023134"/>
    </source>
</evidence>
<name>A0A8D0BG05_SALMN</name>
<comment type="similarity">
    <text evidence="2">Belongs to the small GTPase superfamily. Rab family.</text>
</comment>
<dbReference type="GO" id="GO:0006887">
    <property type="term" value="P:exocytosis"/>
    <property type="evidence" value="ECO:0007669"/>
    <property type="project" value="UniProtKB-KW"/>
</dbReference>
<evidence type="ECO:0000256" key="9">
    <source>
        <dbReference type="ARBA" id="ARBA00022927"/>
    </source>
</evidence>
<dbReference type="GO" id="GO:0003924">
    <property type="term" value="F:GTPase activity"/>
    <property type="evidence" value="ECO:0007669"/>
    <property type="project" value="Ensembl"/>
</dbReference>
<evidence type="ECO:0000256" key="12">
    <source>
        <dbReference type="ARBA" id="ARBA00023212"/>
    </source>
</evidence>
<dbReference type="GO" id="GO:0035082">
    <property type="term" value="P:axoneme assembly"/>
    <property type="evidence" value="ECO:0007669"/>
    <property type="project" value="Ensembl"/>
</dbReference>
<sequence>DAKPPFQSAGPSPWLLVALNMIVPPGSVLVPDWHETHEGQAYFSALLQRKKRRGFALLERPPTPLPAATDVASYKVFVSGKSGVGKTALVARLAGLEVPAVHQETTGLQTTSVYWPAKLRESSRALFFKFSFWDCGESALKKFDHMQPACMEKVDGLLFLFSFTDRLSFEDLPNQISRVADGAKDVVKMVVGTKYPFEFAHTDVTEHDLAAFQHTWALPILRAKSVSGPRLADGQTLDGRTGLSDVAHLLNGLAEHLWRQDQVAAGLIPPPGIPAAPEAPPC</sequence>
<keyword evidence="7" id="KW-0547">Nucleotide-binding</keyword>
<keyword evidence="8" id="KW-0970">Cilium biogenesis/degradation</keyword>
<dbReference type="GO" id="GO:0003274">
    <property type="term" value="P:endocardial cushion fusion"/>
    <property type="evidence" value="ECO:0007669"/>
    <property type="project" value="Ensembl"/>
</dbReference>
<dbReference type="GO" id="GO:0005525">
    <property type="term" value="F:GTP binding"/>
    <property type="evidence" value="ECO:0007669"/>
    <property type="project" value="UniProtKB-KW"/>
</dbReference>
<proteinExistence type="inferred from homology"/>
<dbReference type="Gene3D" id="3.40.50.300">
    <property type="entry name" value="P-loop containing nucleotide triphosphate hydrolases"/>
    <property type="match status" value="1"/>
</dbReference>
<dbReference type="Pfam" id="PF00071">
    <property type="entry name" value="Ras"/>
    <property type="match status" value="1"/>
</dbReference>
<comment type="subcellular location">
    <subcellularLocation>
        <location evidence="1">Cytoplasm</location>
        <location evidence="1">Cytoskeleton</location>
        <location evidence="1">Cilium basal body</location>
    </subcellularLocation>
</comment>
<evidence type="ECO:0000256" key="3">
    <source>
        <dbReference type="ARBA" id="ARBA00021423"/>
    </source>
</evidence>
<evidence type="ECO:0000256" key="13">
    <source>
        <dbReference type="ARBA" id="ARBA00023273"/>
    </source>
</evidence>
<dbReference type="GO" id="GO:0060173">
    <property type="term" value="P:limb development"/>
    <property type="evidence" value="ECO:0007669"/>
    <property type="project" value="Ensembl"/>
</dbReference>
<evidence type="ECO:0000313" key="15">
    <source>
        <dbReference type="Ensembl" id="ENSSMRP00000007329.1"/>
    </source>
</evidence>
<evidence type="ECO:0000256" key="7">
    <source>
        <dbReference type="ARBA" id="ARBA00022741"/>
    </source>
</evidence>
<evidence type="ECO:0000256" key="4">
    <source>
        <dbReference type="ARBA" id="ARBA00022448"/>
    </source>
</evidence>
<evidence type="ECO:0000256" key="6">
    <source>
        <dbReference type="ARBA" id="ARBA00022490"/>
    </source>
</evidence>
<evidence type="ECO:0000256" key="5">
    <source>
        <dbReference type="ARBA" id="ARBA00022483"/>
    </source>
</evidence>
<dbReference type="InterPro" id="IPR039677">
    <property type="entry name" value="RSG1"/>
</dbReference>